<dbReference type="Proteomes" id="UP000663792">
    <property type="component" value="Unassembled WGS sequence"/>
</dbReference>
<dbReference type="EMBL" id="JAERWK010000005">
    <property type="protein sequence ID" value="MBM9466396.1"/>
    <property type="molecule type" value="Genomic_DNA"/>
</dbReference>
<evidence type="ECO:0000313" key="2">
    <source>
        <dbReference type="Proteomes" id="UP000663792"/>
    </source>
</evidence>
<dbReference type="InterPro" id="IPR023198">
    <property type="entry name" value="PGP-like_dom2"/>
</dbReference>
<dbReference type="InterPro" id="IPR036412">
    <property type="entry name" value="HAD-like_sf"/>
</dbReference>
<dbReference type="SUPFAM" id="SSF56784">
    <property type="entry name" value="HAD-like"/>
    <property type="match status" value="1"/>
</dbReference>
<dbReference type="RefSeq" id="WP_205259337.1">
    <property type="nucleotide sequence ID" value="NZ_JAERWK010000005.1"/>
</dbReference>
<organism evidence="1 2">
    <name type="scientific">Nakamurella leprariae</name>
    <dbReference type="NCBI Taxonomy" id="2803911"/>
    <lineage>
        <taxon>Bacteria</taxon>
        <taxon>Bacillati</taxon>
        <taxon>Actinomycetota</taxon>
        <taxon>Actinomycetes</taxon>
        <taxon>Nakamurellales</taxon>
        <taxon>Nakamurellaceae</taxon>
        <taxon>Nakamurella</taxon>
    </lineage>
</organism>
<protein>
    <submittedName>
        <fullName evidence="1">HAD family hydrolase</fullName>
    </submittedName>
</protein>
<name>A0A938Y5H0_9ACTN</name>
<gene>
    <name evidence="1" type="ORF">JL106_03770</name>
</gene>
<dbReference type="AlphaFoldDB" id="A0A938Y5H0"/>
<dbReference type="GO" id="GO:0005829">
    <property type="term" value="C:cytosol"/>
    <property type="evidence" value="ECO:0007669"/>
    <property type="project" value="TreeGrafter"/>
</dbReference>
<comment type="caution">
    <text evidence="1">The sequence shown here is derived from an EMBL/GenBank/DDBJ whole genome shotgun (WGS) entry which is preliminary data.</text>
</comment>
<evidence type="ECO:0000313" key="1">
    <source>
        <dbReference type="EMBL" id="MBM9466396.1"/>
    </source>
</evidence>
<reference evidence="1" key="1">
    <citation type="submission" date="2021-01" db="EMBL/GenBank/DDBJ databases">
        <title>YIM 132084 draft genome.</title>
        <authorList>
            <person name="An D."/>
        </authorList>
    </citation>
    <scope>NUCLEOTIDE SEQUENCE</scope>
    <source>
        <strain evidence="1">YIM 132084</strain>
    </source>
</reference>
<dbReference type="Pfam" id="PF12710">
    <property type="entry name" value="HAD"/>
    <property type="match status" value="1"/>
</dbReference>
<proteinExistence type="predicted"/>
<accession>A0A938Y5H0</accession>
<keyword evidence="1" id="KW-0378">Hydrolase</keyword>
<dbReference type="GO" id="GO:0004713">
    <property type="term" value="F:protein tyrosine kinase activity"/>
    <property type="evidence" value="ECO:0007669"/>
    <property type="project" value="TreeGrafter"/>
</dbReference>
<dbReference type="Gene3D" id="3.40.50.1000">
    <property type="entry name" value="HAD superfamily/HAD-like"/>
    <property type="match status" value="1"/>
</dbReference>
<keyword evidence="2" id="KW-1185">Reference proteome</keyword>
<dbReference type="InterPro" id="IPR023214">
    <property type="entry name" value="HAD_sf"/>
</dbReference>
<sequence length="206" mass="21692">MSFTVGFDLDMTLIDPRAGMIALFDELAAETGIPLDGRAWVTRLGPPLSHEFARYGLDDDTITALVDRYRARYQDVVLPQTVALPGALDAVRAVTARGGRAVVVTAKFGPNAEAHLDRLGIDASAVVGDLWSAGKAVALQQHDAEVYVGDHLGDITGARVADALAVAVATGPISADDLRSAGADVVLEDLTGFPAWLDTYLLATVH</sequence>
<dbReference type="PANTHER" id="PTHR43434">
    <property type="entry name" value="PHOSPHOGLYCOLATE PHOSPHATASE"/>
    <property type="match status" value="1"/>
</dbReference>
<dbReference type="PANTHER" id="PTHR43434:SF20">
    <property type="entry name" value="5'-NUCLEOTIDASE"/>
    <property type="match status" value="1"/>
</dbReference>
<dbReference type="GO" id="GO:0016787">
    <property type="term" value="F:hydrolase activity"/>
    <property type="evidence" value="ECO:0007669"/>
    <property type="project" value="UniProtKB-KW"/>
</dbReference>
<dbReference type="InterPro" id="IPR050155">
    <property type="entry name" value="HAD-like_hydrolase_sf"/>
</dbReference>
<dbReference type="Gene3D" id="1.10.150.240">
    <property type="entry name" value="Putative phosphatase, domain 2"/>
    <property type="match status" value="1"/>
</dbReference>